<keyword evidence="4" id="KW-1185">Reference proteome</keyword>
<feature type="domain" description="Cysteine-rich" evidence="1">
    <location>
        <begin position="120"/>
        <end position="251"/>
    </location>
</feature>
<dbReference type="EMBL" id="JBHSTZ010000059">
    <property type="protein sequence ID" value="MFC6382227.1"/>
    <property type="molecule type" value="Genomic_DNA"/>
</dbReference>
<dbReference type="Pfam" id="PF20272">
    <property type="entry name" value="E2-Crich"/>
    <property type="match status" value="1"/>
</dbReference>
<sequence>MPNLNDLEQYLNADGIAFKKDNASNLCFALNVPMSNGKRKGFELTATQSDSELLIKESGGFLPNFCPNRHINMGGYFCLGLKVDSLEISDWISVVKKYLRAQEYVNKHRKWPKSINEWSHGEAAYYQNLVEEGLLKLHANNLSIDFKEIKLIEVSPAKSYPCQSHYRLYYGSKLIATGIEDKILNKRAFCVCVKDGSGKRRHKTIGNCKHQCANILYQIPFNEKRRVLEERKFWKACEAVDCCMTMDDCKLNNNT</sequence>
<dbReference type="Proteomes" id="UP001596264">
    <property type="component" value="Unassembled WGS sequence"/>
</dbReference>
<dbReference type="RefSeq" id="WP_201548679.1">
    <property type="nucleotide sequence ID" value="NZ_CAJGZK010000030.1"/>
</dbReference>
<gene>
    <name evidence="3" type="ORF">ACFP58_12325</name>
</gene>
<accession>A0ABW1WB85</accession>
<proteinExistence type="predicted"/>
<comment type="caution">
    <text evidence="3">The sequence shown here is derived from an EMBL/GenBank/DDBJ whole genome shotgun (WGS) entry which is preliminary data.</text>
</comment>
<evidence type="ECO:0000259" key="2">
    <source>
        <dbReference type="Pfam" id="PF20298"/>
    </source>
</evidence>
<dbReference type="InterPro" id="IPR046891">
    <property type="entry name" value="E2-ntca"/>
</dbReference>
<dbReference type="InterPro" id="IPR046892">
    <property type="entry name" value="E2-Crich"/>
</dbReference>
<dbReference type="Pfam" id="PF20298">
    <property type="entry name" value="E2-ntca"/>
    <property type="match status" value="1"/>
</dbReference>
<name>A0ABW1WB85_9GAMM</name>
<feature type="domain" description="Prokaryotic E2" evidence="2">
    <location>
        <begin position="17"/>
        <end position="112"/>
    </location>
</feature>
<evidence type="ECO:0000259" key="1">
    <source>
        <dbReference type="Pfam" id="PF20272"/>
    </source>
</evidence>
<organism evidence="3 4">
    <name type="scientific">Psychrobacter glacincola</name>
    <dbReference type="NCBI Taxonomy" id="56810"/>
    <lineage>
        <taxon>Bacteria</taxon>
        <taxon>Pseudomonadati</taxon>
        <taxon>Pseudomonadota</taxon>
        <taxon>Gammaproteobacteria</taxon>
        <taxon>Moraxellales</taxon>
        <taxon>Moraxellaceae</taxon>
        <taxon>Psychrobacter</taxon>
    </lineage>
</organism>
<evidence type="ECO:0000313" key="3">
    <source>
        <dbReference type="EMBL" id="MFC6382227.1"/>
    </source>
</evidence>
<evidence type="ECO:0000313" key="4">
    <source>
        <dbReference type="Proteomes" id="UP001596264"/>
    </source>
</evidence>
<protein>
    <submittedName>
        <fullName evidence="3">E2 domain-containing protein</fullName>
    </submittedName>
</protein>
<reference evidence="4" key="1">
    <citation type="journal article" date="2019" name="Int. J. Syst. Evol. Microbiol.">
        <title>The Global Catalogue of Microorganisms (GCM) 10K type strain sequencing project: providing services to taxonomists for standard genome sequencing and annotation.</title>
        <authorList>
            <consortium name="The Broad Institute Genomics Platform"/>
            <consortium name="The Broad Institute Genome Sequencing Center for Infectious Disease"/>
            <person name="Wu L."/>
            <person name="Ma J."/>
        </authorList>
    </citation>
    <scope>NUCLEOTIDE SEQUENCE [LARGE SCALE GENOMIC DNA]</scope>
    <source>
        <strain evidence="4">CCM 2050</strain>
    </source>
</reference>